<accession>A0ABR1P3J6</accession>
<dbReference type="InterPro" id="IPR017853">
    <property type="entry name" value="GH"/>
</dbReference>
<name>A0ABR1P3J6_DIAER</name>
<dbReference type="PANTHER" id="PTHR34983:SF1">
    <property type="entry name" value="ARABINOGALACTAN ENDO-BETA-1,4-GALACTANASE A"/>
    <property type="match status" value="1"/>
</dbReference>
<evidence type="ECO:0000256" key="3">
    <source>
        <dbReference type="ARBA" id="ARBA00012556"/>
    </source>
</evidence>
<protein>
    <recommendedName>
        <fullName evidence="3 6">Arabinogalactan endo-beta-1,4-galactanase</fullName>
        <ecNumber evidence="3 6">3.2.1.89</ecNumber>
    </recommendedName>
</protein>
<keyword evidence="5 6" id="KW-0326">Glycosidase</keyword>
<dbReference type="EMBL" id="JAKNSF020000048">
    <property type="protein sequence ID" value="KAK7725545.1"/>
    <property type="molecule type" value="Genomic_DNA"/>
</dbReference>
<comment type="similarity">
    <text evidence="2 6">Belongs to the glycosyl hydrolase 53 family.</text>
</comment>
<keyword evidence="6" id="KW-0732">Signal</keyword>
<proteinExistence type="inferred from homology"/>
<keyword evidence="4 6" id="KW-0378">Hydrolase</keyword>
<comment type="caution">
    <text evidence="7">The sequence shown here is derived from an EMBL/GenBank/DDBJ whole genome shotgun (WGS) entry which is preliminary data.</text>
</comment>
<dbReference type="Gene3D" id="3.20.20.80">
    <property type="entry name" value="Glycosidases"/>
    <property type="match status" value="1"/>
</dbReference>
<keyword evidence="8" id="KW-1185">Reference proteome</keyword>
<evidence type="ECO:0000256" key="2">
    <source>
        <dbReference type="ARBA" id="ARBA00010687"/>
    </source>
</evidence>
<organism evidence="7 8">
    <name type="scientific">Diaporthe eres</name>
    <name type="common">Phomopsis oblonga</name>
    <dbReference type="NCBI Taxonomy" id="83184"/>
    <lineage>
        <taxon>Eukaryota</taxon>
        <taxon>Fungi</taxon>
        <taxon>Dikarya</taxon>
        <taxon>Ascomycota</taxon>
        <taxon>Pezizomycotina</taxon>
        <taxon>Sordariomycetes</taxon>
        <taxon>Sordariomycetidae</taxon>
        <taxon>Diaporthales</taxon>
        <taxon>Diaporthaceae</taxon>
        <taxon>Diaporthe</taxon>
        <taxon>Diaporthe eres species complex</taxon>
    </lineage>
</organism>
<comment type="catalytic activity">
    <reaction evidence="1 6">
        <text>The enzyme specifically hydrolyzes (1-&gt;4)-beta-D-galactosidic linkages in type I arabinogalactans.</text>
        <dbReference type="EC" id="3.2.1.89"/>
    </reaction>
</comment>
<evidence type="ECO:0000256" key="1">
    <source>
        <dbReference type="ARBA" id="ARBA00001695"/>
    </source>
</evidence>
<evidence type="ECO:0000313" key="8">
    <source>
        <dbReference type="Proteomes" id="UP001430848"/>
    </source>
</evidence>
<dbReference type="InterPro" id="IPR011683">
    <property type="entry name" value="Glyco_hydro_53"/>
</dbReference>
<dbReference type="EC" id="3.2.1.89" evidence="3 6"/>
<reference evidence="7 8" key="1">
    <citation type="submission" date="2024-02" db="EMBL/GenBank/DDBJ databases">
        <title>De novo assembly and annotation of 12 fungi associated with fruit tree decline syndrome in Ontario, Canada.</title>
        <authorList>
            <person name="Sulman M."/>
            <person name="Ellouze W."/>
            <person name="Ilyukhin E."/>
        </authorList>
    </citation>
    <scope>NUCLEOTIDE SEQUENCE [LARGE SCALE GENOMIC DNA]</scope>
    <source>
        <strain evidence="7 8">M169</strain>
    </source>
</reference>
<dbReference type="Proteomes" id="UP001430848">
    <property type="component" value="Unassembled WGS sequence"/>
</dbReference>
<sequence length="355" mass="38774">MTMAFRKFALGALVAHAAQAALQYKGADWSSVAVLERDGTEYKDFQGTVKPLETILSENGVNIVRQRVWVAKGDYDLDYNVALAKRAKAAGIDVHINLHFSDSWADPGQQKIPAGWPTDLAGLTTQIYEYTLNVSNTLQAAGIQPAIIDIGNEIADGILWPVGRGSENWTSTAQLLSSASKGIRDSDLGPQPKINVHLNGAADAGVQDFFWENVLKADPNFPTQIDMFSASFYPFYGPEWNFTRLSDTLTHMTTLLPGKEFMVSEMAWPFTCEQGGNFDFPPDMRPGIPFGADGQKTWVAEVAKRVEAITGGAGVEYWEIGWVNNAGLGQTGCEDNIMFEFAGNARSSLSVFSEI</sequence>
<evidence type="ECO:0000256" key="5">
    <source>
        <dbReference type="ARBA" id="ARBA00023295"/>
    </source>
</evidence>
<dbReference type="PANTHER" id="PTHR34983">
    <property type="entry name" value="ARABINOGALACTAN ENDO-BETA-1,4-GALACTANASE A"/>
    <property type="match status" value="1"/>
</dbReference>
<evidence type="ECO:0000313" key="7">
    <source>
        <dbReference type="EMBL" id="KAK7725545.1"/>
    </source>
</evidence>
<evidence type="ECO:0000256" key="4">
    <source>
        <dbReference type="ARBA" id="ARBA00022801"/>
    </source>
</evidence>
<dbReference type="SUPFAM" id="SSF51445">
    <property type="entry name" value="(Trans)glycosidases"/>
    <property type="match status" value="1"/>
</dbReference>
<feature type="signal peptide" evidence="6">
    <location>
        <begin position="1"/>
        <end position="20"/>
    </location>
</feature>
<evidence type="ECO:0000256" key="6">
    <source>
        <dbReference type="RuleBase" id="RU361192"/>
    </source>
</evidence>
<dbReference type="Pfam" id="PF07745">
    <property type="entry name" value="Glyco_hydro_53"/>
    <property type="match status" value="1"/>
</dbReference>
<gene>
    <name evidence="7" type="ORF">SLS63_007999</name>
</gene>
<feature type="chain" id="PRO_5044998958" description="Arabinogalactan endo-beta-1,4-galactanase" evidence="6">
    <location>
        <begin position="21"/>
        <end position="355"/>
    </location>
</feature>